<feature type="transmembrane region" description="Helical" evidence="7">
    <location>
        <begin position="222"/>
        <end position="249"/>
    </location>
</feature>
<dbReference type="GO" id="GO:0005384">
    <property type="term" value="F:manganese ion transmembrane transporter activity"/>
    <property type="evidence" value="ECO:0007669"/>
    <property type="project" value="TreeGrafter"/>
</dbReference>
<dbReference type="GO" id="GO:0034755">
    <property type="term" value="P:iron ion transmembrane transport"/>
    <property type="evidence" value="ECO:0007669"/>
    <property type="project" value="TreeGrafter"/>
</dbReference>
<feature type="transmembrane region" description="Helical" evidence="7">
    <location>
        <begin position="331"/>
        <end position="354"/>
    </location>
</feature>
<dbReference type="PANTHER" id="PTHR11706">
    <property type="entry name" value="SOLUTE CARRIER PROTEIN FAMILY 11 MEMBER"/>
    <property type="match status" value="1"/>
</dbReference>
<dbReference type="InterPro" id="IPR001046">
    <property type="entry name" value="NRAMP_fam"/>
</dbReference>
<feature type="transmembrane region" description="Helical" evidence="7">
    <location>
        <begin position="147"/>
        <end position="169"/>
    </location>
</feature>
<name>A0A9X1L035_9BACT</name>
<evidence type="ECO:0000256" key="7">
    <source>
        <dbReference type="SAM" id="Phobius"/>
    </source>
</evidence>
<evidence type="ECO:0000256" key="3">
    <source>
        <dbReference type="ARBA" id="ARBA00022692"/>
    </source>
</evidence>
<evidence type="ECO:0000256" key="2">
    <source>
        <dbReference type="ARBA" id="ARBA00022448"/>
    </source>
</evidence>
<protein>
    <submittedName>
        <fullName evidence="8">Nramp family divalent metal transporter</fullName>
    </submittedName>
</protein>
<keyword evidence="3 7" id="KW-0812">Transmembrane</keyword>
<sequence>MIKWLKRMPVRRRLLSILFWSVIAAAFIGPGTLVTASSAGSLHGFSLAWTLIFATVACIVFQEMAARLTLVTKKDLATTVSGFRHKWLIAIIPFSVVLGCIAYEAGNIQGAVAGMSLLLPFSSGVNFMLVGVLAAALLALSAFQRLIQVLGALVAVMGIAFLVVAYQVAPDPSGLIRHIAFPEIPEGSAWLVLGLIGTTVVPYNLFLGSGISRDDSVGMMRFGLIISIVLGGIISLAILVTGTLMNGATGLADLISVTGKVLGSGSEKLVALGLFAAGFTSSITAPFAAGLIVKGFLFHNIKDNGRIVRITSLSVLFIGVLSGLLDFRPEVIILAAQSANGLVLPLVTALLWVLSNRYALMGDQRSTTIMNILAFLLLNVLLILGMRNMLSGASGMLGLEIDAPLLWLSLISLPMTLVLGLYVHRIRAA</sequence>
<feature type="transmembrane region" description="Helical" evidence="7">
    <location>
        <begin position="366"/>
        <end position="385"/>
    </location>
</feature>
<dbReference type="Proteomes" id="UP001139409">
    <property type="component" value="Unassembled WGS sequence"/>
</dbReference>
<feature type="transmembrane region" description="Helical" evidence="7">
    <location>
        <begin position="405"/>
        <end position="423"/>
    </location>
</feature>
<gene>
    <name evidence="8" type="ORF">LDX50_29475</name>
</gene>
<feature type="transmembrane region" description="Helical" evidence="7">
    <location>
        <begin position="117"/>
        <end position="140"/>
    </location>
</feature>
<keyword evidence="6 7" id="KW-0472">Membrane</keyword>
<keyword evidence="5 7" id="KW-1133">Transmembrane helix</keyword>
<reference evidence="8" key="1">
    <citation type="submission" date="2021-09" db="EMBL/GenBank/DDBJ databases">
        <title>Fulvivirga sp. isolated from coastal sediment.</title>
        <authorList>
            <person name="Yu H."/>
        </authorList>
    </citation>
    <scope>NUCLEOTIDE SEQUENCE</scope>
    <source>
        <strain evidence="8">1062</strain>
    </source>
</reference>
<comment type="subcellular location">
    <subcellularLocation>
        <location evidence="1">Membrane</location>
        <topology evidence="1">Multi-pass membrane protein</topology>
    </subcellularLocation>
</comment>
<evidence type="ECO:0000256" key="1">
    <source>
        <dbReference type="ARBA" id="ARBA00004141"/>
    </source>
</evidence>
<dbReference type="EMBL" id="JAIXNE010000008">
    <property type="protein sequence ID" value="MCA6079040.1"/>
    <property type="molecule type" value="Genomic_DNA"/>
</dbReference>
<evidence type="ECO:0000313" key="8">
    <source>
        <dbReference type="EMBL" id="MCA6079040.1"/>
    </source>
</evidence>
<feature type="transmembrane region" description="Helical" evidence="7">
    <location>
        <begin position="46"/>
        <end position="66"/>
    </location>
</feature>
<feature type="transmembrane region" description="Helical" evidence="7">
    <location>
        <begin position="307"/>
        <end position="325"/>
    </location>
</feature>
<evidence type="ECO:0000256" key="6">
    <source>
        <dbReference type="ARBA" id="ARBA00023136"/>
    </source>
</evidence>
<organism evidence="8 9">
    <name type="scientific">Fulvivirga sedimenti</name>
    <dbReference type="NCBI Taxonomy" id="2879465"/>
    <lineage>
        <taxon>Bacteria</taxon>
        <taxon>Pseudomonadati</taxon>
        <taxon>Bacteroidota</taxon>
        <taxon>Cytophagia</taxon>
        <taxon>Cytophagales</taxon>
        <taxon>Fulvivirgaceae</taxon>
        <taxon>Fulvivirga</taxon>
    </lineage>
</organism>
<dbReference type="PANTHER" id="PTHR11706:SF33">
    <property type="entry name" value="NATURAL RESISTANCE-ASSOCIATED MACROPHAGE PROTEIN 2"/>
    <property type="match status" value="1"/>
</dbReference>
<dbReference type="PRINTS" id="PR00447">
    <property type="entry name" value="NATRESASSCMP"/>
</dbReference>
<comment type="caution">
    <text evidence="8">The sequence shown here is derived from an EMBL/GenBank/DDBJ whole genome shotgun (WGS) entry which is preliminary data.</text>
</comment>
<feature type="transmembrane region" description="Helical" evidence="7">
    <location>
        <begin position="269"/>
        <end position="295"/>
    </location>
</feature>
<dbReference type="GO" id="GO:0015293">
    <property type="term" value="F:symporter activity"/>
    <property type="evidence" value="ECO:0007669"/>
    <property type="project" value="UniProtKB-KW"/>
</dbReference>
<keyword evidence="4" id="KW-0769">Symport</keyword>
<dbReference type="GO" id="GO:0005886">
    <property type="term" value="C:plasma membrane"/>
    <property type="evidence" value="ECO:0007669"/>
    <property type="project" value="TreeGrafter"/>
</dbReference>
<feature type="transmembrane region" description="Helical" evidence="7">
    <location>
        <begin position="189"/>
        <end position="210"/>
    </location>
</feature>
<proteinExistence type="predicted"/>
<feature type="transmembrane region" description="Helical" evidence="7">
    <location>
        <begin position="87"/>
        <end position="105"/>
    </location>
</feature>
<accession>A0A9X1L035</accession>
<evidence type="ECO:0000313" key="9">
    <source>
        <dbReference type="Proteomes" id="UP001139409"/>
    </source>
</evidence>
<keyword evidence="9" id="KW-1185">Reference proteome</keyword>
<dbReference type="GO" id="GO:0015086">
    <property type="term" value="F:cadmium ion transmembrane transporter activity"/>
    <property type="evidence" value="ECO:0007669"/>
    <property type="project" value="TreeGrafter"/>
</dbReference>
<dbReference type="NCBIfam" id="NF037982">
    <property type="entry name" value="Nramp_1"/>
    <property type="match status" value="1"/>
</dbReference>
<dbReference type="RefSeq" id="WP_225699902.1">
    <property type="nucleotide sequence ID" value="NZ_JAIXNE010000008.1"/>
</dbReference>
<dbReference type="AlphaFoldDB" id="A0A9X1L035"/>
<evidence type="ECO:0000256" key="4">
    <source>
        <dbReference type="ARBA" id="ARBA00022847"/>
    </source>
</evidence>
<keyword evidence="2" id="KW-0813">Transport</keyword>
<dbReference type="Pfam" id="PF01566">
    <property type="entry name" value="Nramp"/>
    <property type="match status" value="1"/>
</dbReference>
<evidence type="ECO:0000256" key="5">
    <source>
        <dbReference type="ARBA" id="ARBA00022989"/>
    </source>
</evidence>